<protein>
    <recommendedName>
        <fullName evidence="7">Flavodoxin</fullName>
    </recommendedName>
</protein>
<dbReference type="PANTHER" id="PTHR32145">
    <property type="entry name" value="DIFLAVIN FLAVOPROTEIN A 2-RELATED"/>
    <property type="match status" value="1"/>
</dbReference>
<dbReference type="SUPFAM" id="SSF52218">
    <property type="entry name" value="Flavoproteins"/>
    <property type="match status" value="1"/>
</dbReference>
<comment type="cofactor">
    <cofactor evidence="1 7">
        <name>FMN</name>
        <dbReference type="ChEBI" id="CHEBI:58210"/>
    </cofactor>
</comment>
<keyword evidence="4 7" id="KW-0285">Flavoprotein</keyword>
<keyword evidence="5 7" id="KW-0288">FMN</keyword>
<gene>
    <name evidence="9" type="ORF">ISU02_14855</name>
</gene>
<evidence type="ECO:0000256" key="4">
    <source>
        <dbReference type="ARBA" id="ARBA00022630"/>
    </source>
</evidence>
<keyword evidence="3 7" id="KW-0813">Transport</keyword>
<comment type="similarity">
    <text evidence="2 7">Belongs to the flavodoxin family.</text>
</comment>
<evidence type="ECO:0000313" key="10">
    <source>
        <dbReference type="Proteomes" id="UP000614200"/>
    </source>
</evidence>
<evidence type="ECO:0000256" key="6">
    <source>
        <dbReference type="ARBA" id="ARBA00022982"/>
    </source>
</evidence>
<dbReference type="InterPro" id="IPR001226">
    <property type="entry name" value="Flavodoxin_CS"/>
</dbReference>
<dbReference type="PANTHER" id="PTHR32145:SF11">
    <property type="entry name" value="DIFLAVIN FLAVOPROTEIN A 2-RELATED"/>
    <property type="match status" value="1"/>
</dbReference>
<dbReference type="RefSeq" id="WP_194702630.1">
    <property type="nucleotide sequence ID" value="NZ_JADKNH010000009.1"/>
</dbReference>
<evidence type="ECO:0000256" key="5">
    <source>
        <dbReference type="ARBA" id="ARBA00022643"/>
    </source>
</evidence>
<evidence type="ECO:0000259" key="8">
    <source>
        <dbReference type="PROSITE" id="PS50902"/>
    </source>
</evidence>
<dbReference type="PROSITE" id="PS00201">
    <property type="entry name" value="FLAVODOXIN"/>
    <property type="match status" value="1"/>
</dbReference>
<comment type="caution">
    <text evidence="9">The sequence shown here is derived from an EMBL/GenBank/DDBJ whole genome shotgun (WGS) entry which is preliminary data.</text>
</comment>
<dbReference type="PROSITE" id="PS50902">
    <property type="entry name" value="FLAVODOXIN_LIKE"/>
    <property type="match status" value="1"/>
</dbReference>
<accession>A0ABR9ZVA2</accession>
<proteinExistence type="inferred from homology"/>
<dbReference type="EMBL" id="JADKNH010000009">
    <property type="protein sequence ID" value="MBF4694387.1"/>
    <property type="molecule type" value="Genomic_DNA"/>
</dbReference>
<evidence type="ECO:0000256" key="7">
    <source>
        <dbReference type="RuleBase" id="RU367037"/>
    </source>
</evidence>
<dbReference type="InterPro" id="IPR010087">
    <property type="entry name" value="Flav_short"/>
</dbReference>
<sequence length="142" mass="15562">MKTVMVIYWSGSGNTKTMAEAICKGIEDAGEKVILKDVGSASIEDINSYSHIALGCPSMGAEVLEEVEMEPFIDSIQDLVKGKKILLFGSYGWGAGEWMRDWEERMRNYGADLIADGLIINETPDQSGLDECTEFGKQLANS</sequence>
<evidence type="ECO:0000256" key="1">
    <source>
        <dbReference type="ARBA" id="ARBA00001917"/>
    </source>
</evidence>
<keyword evidence="6 7" id="KW-0249">Electron transport</keyword>
<dbReference type="Pfam" id="PF00258">
    <property type="entry name" value="Flavodoxin_1"/>
    <property type="match status" value="1"/>
</dbReference>
<keyword evidence="10" id="KW-1185">Reference proteome</keyword>
<name>A0ABR9ZVA2_9FIRM</name>
<dbReference type="Proteomes" id="UP000614200">
    <property type="component" value="Unassembled WGS sequence"/>
</dbReference>
<dbReference type="NCBIfam" id="TIGR01753">
    <property type="entry name" value="flav_short"/>
    <property type="match status" value="1"/>
</dbReference>
<evidence type="ECO:0000256" key="3">
    <source>
        <dbReference type="ARBA" id="ARBA00022448"/>
    </source>
</evidence>
<comment type="function">
    <text evidence="7">Low-potential electron donor to a number of redox enzymes.</text>
</comment>
<organism evidence="9 10">
    <name type="scientific">Fusibacter ferrireducens</name>
    <dbReference type="NCBI Taxonomy" id="2785058"/>
    <lineage>
        <taxon>Bacteria</taxon>
        <taxon>Bacillati</taxon>
        <taxon>Bacillota</taxon>
        <taxon>Clostridia</taxon>
        <taxon>Eubacteriales</taxon>
        <taxon>Eubacteriales Family XII. Incertae Sedis</taxon>
        <taxon>Fusibacter</taxon>
    </lineage>
</organism>
<dbReference type="InterPro" id="IPR008254">
    <property type="entry name" value="Flavodoxin/NO_synth"/>
</dbReference>
<reference evidence="9 10" key="1">
    <citation type="submission" date="2020-11" db="EMBL/GenBank/DDBJ databases">
        <title>Fusibacter basophilias sp. nov.</title>
        <authorList>
            <person name="Qiu D."/>
        </authorList>
    </citation>
    <scope>NUCLEOTIDE SEQUENCE [LARGE SCALE GENOMIC DNA]</scope>
    <source>
        <strain evidence="9 10">Q10-2</strain>
    </source>
</reference>
<dbReference type="InterPro" id="IPR029039">
    <property type="entry name" value="Flavoprotein-like_sf"/>
</dbReference>
<evidence type="ECO:0000256" key="2">
    <source>
        <dbReference type="ARBA" id="ARBA00005267"/>
    </source>
</evidence>
<feature type="domain" description="Flavodoxin-like" evidence="8">
    <location>
        <begin position="4"/>
        <end position="140"/>
    </location>
</feature>
<evidence type="ECO:0000313" key="9">
    <source>
        <dbReference type="EMBL" id="MBF4694387.1"/>
    </source>
</evidence>
<dbReference type="InterPro" id="IPR051285">
    <property type="entry name" value="NADH_oxidoreductase_modular"/>
</dbReference>
<dbReference type="Gene3D" id="3.40.50.360">
    <property type="match status" value="1"/>
</dbReference>